<evidence type="ECO:0000256" key="1">
    <source>
        <dbReference type="PROSITE-ProRule" id="PRU00175"/>
    </source>
</evidence>
<evidence type="ECO:0000313" key="6">
    <source>
        <dbReference type="EMBL" id="KAJ4969911.1"/>
    </source>
</evidence>
<dbReference type="SMART" id="SM00360">
    <property type="entry name" value="RRM"/>
    <property type="match status" value="1"/>
</dbReference>
<feature type="domain" description="RING-type" evidence="4">
    <location>
        <begin position="75"/>
        <end position="123"/>
    </location>
</feature>
<proteinExistence type="predicted"/>
<dbReference type="OrthoDB" id="1923159at2759"/>
<keyword evidence="1" id="KW-0479">Metal-binding</keyword>
<dbReference type="InterPro" id="IPR000504">
    <property type="entry name" value="RRM_dom"/>
</dbReference>
<evidence type="ECO:0000256" key="2">
    <source>
        <dbReference type="PROSITE-ProRule" id="PRU00176"/>
    </source>
</evidence>
<dbReference type="CDD" id="cd16618">
    <property type="entry name" value="mRING-HC-C4C4_CNOT4"/>
    <property type="match status" value="1"/>
</dbReference>
<dbReference type="InterPro" id="IPR001841">
    <property type="entry name" value="Znf_RING"/>
</dbReference>
<dbReference type="GO" id="GO:0008270">
    <property type="term" value="F:zinc ion binding"/>
    <property type="evidence" value="ECO:0007669"/>
    <property type="project" value="UniProtKB-KW"/>
</dbReference>
<dbReference type="FunFam" id="3.30.40.10:FF:000155">
    <property type="entry name" value="RNA binding (RRM/RBD/RNP motifs) family protein"/>
    <property type="match status" value="1"/>
</dbReference>
<dbReference type="SUPFAM" id="SSF57850">
    <property type="entry name" value="RING/U-box"/>
    <property type="match status" value="1"/>
</dbReference>
<gene>
    <name evidence="6" type="ORF">NE237_003010</name>
</gene>
<keyword evidence="1" id="KW-0863">Zinc-finger</keyword>
<dbReference type="Gene3D" id="3.30.70.330">
    <property type="match status" value="1"/>
</dbReference>
<feature type="domain" description="RRM" evidence="5">
    <location>
        <begin position="176"/>
        <end position="262"/>
    </location>
</feature>
<dbReference type="AlphaFoldDB" id="A0A9Q0KG91"/>
<sequence length="1101" mass="121918">MDLCSTTTPKYKVNAGLQHQEFSQMWFSTSCYWKSAMTLERAQHNYSSERCLRCFLPHSSISLVRAMSDEGEKTCPLCTEEMDLTDQQLKPCKCGYQICVWCWHHIMDMAEKDETEGRCPACRTPYDKEKIVGMAADCERLVSEINSERKVKSQKAKPKTSEGRKHLSSVRVIQRNLVYIIGIPSNLADEDMLQHKEYFGQYGKVLKVSISRTAGGVIQHSSNNTCSVYITYSKEEEAVRCIQSVHGFVLEGRSLRACFGTTKYCHAWLRNMPCTNPDCLYLHDIGTQEDSFTKDEIISAYTRSRVQQITGATYNMQRRSGNVLPPPSDDYCNSGAASSGKPIIKSAPSNPVSLVKGSPPNGSSGRSIALPAAASWGMRSSNCRPPAPDLGSSNGPERQKLDAFNGLSVLPPVVTNTIQTSSLHNDVGKKSMVTEDSTHPIGRLAFLDSSNQYVLIDSHRPVSDAVIDVQETATSTYSDRLSPSATKDKDTSIIVTPDVQNSGDLDRRACNSTPDRDGNSFTSADIQNLCFELLSTNIESQPGFLLSDSIRSNGSVSNHAEFRSSRNQGYPLSDQFREPLTMQPSRKAATLFDSWSGSGEQPDWRSDSQTHVLLDIDSKVEDSKALDSQRLKVSEAISCPSYLPPSHLPEIKNHYSRSSWQQSEAGRSSNLVNADTRTVNTKVDESSIPFKSGDSALSNGYNVNSHPVENVTSEHSNVFSSLETRNFLGNNDAVVSVENNTALHMGESSIISNILSLDFDPWDDSLTSPRNLAKLLNETDNQHGSLKKSSSWKAQNSNQSRFSFARQDDFANEGADLEPSFNTVGYSAKKNSIPQDSLENRDHYLYKPRNGFSSGVFEESYIHSMNYSPVSSNKFSVSRAQVSVPPGFTVPSRAPPGFSSQERMDMSFEAIPGNHLLESPSLRNHYQAPPIGNIGSIGDVEFIDPAILAVGKGRLPNGINSSGLDMRSGFPPQLTPENDGARLQLLMQQSIPVHQNLRFPDHIGDRLSWSDAYSIPSRLLEQSQASNLTPYAQMSLQQSRNARFPNGHWDSWNEVQTGSDMGMAEILRSERLGFNKFYPGYEDLKFRMPSSGDLYNRAFGM</sequence>
<evidence type="ECO:0008006" key="8">
    <source>
        <dbReference type="Google" id="ProtNLM"/>
    </source>
</evidence>
<keyword evidence="1" id="KW-0862">Zinc</keyword>
<evidence type="ECO:0000259" key="4">
    <source>
        <dbReference type="PROSITE" id="PS50089"/>
    </source>
</evidence>
<evidence type="ECO:0000313" key="7">
    <source>
        <dbReference type="Proteomes" id="UP001141806"/>
    </source>
</evidence>
<keyword evidence="2" id="KW-0694">RNA-binding</keyword>
<protein>
    <recommendedName>
        <fullName evidence="8">CCR4-NOT transcription complex subunit 4</fullName>
    </recommendedName>
</protein>
<dbReference type="FunFam" id="3.30.70.330:FF:000161">
    <property type="entry name" value="RNA binding (RRM/RBD/RNP motifs) family protein"/>
    <property type="match status" value="1"/>
</dbReference>
<dbReference type="InterPro" id="IPR013083">
    <property type="entry name" value="Znf_RING/FYVE/PHD"/>
</dbReference>
<accession>A0A9Q0KG91</accession>
<reference evidence="6" key="1">
    <citation type="journal article" date="2023" name="Plant J.">
        <title>The genome of the king protea, Protea cynaroides.</title>
        <authorList>
            <person name="Chang J."/>
            <person name="Duong T.A."/>
            <person name="Schoeman C."/>
            <person name="Ma X."/>
            <person name="Roodt D."/>
            <person name="Barker N."/>
            <person name="Li Z."/>
            <person name="Van de Peer Y."/>
            <person name="Mizrachi E."/>
        </authorList>
    </citation>
    <scope>NUCLEOTIDE SEQUENCE</scope>
    <source>
        <tissue evidence="6">Young leaves</tissue>
    </source>
</reference>
<dbReference type="PANTHER" id="PTHR12603">
    <property type="entry name" value="CCR4-NOT TRANSCRIPTION COMPLEX RELATED"/>
    <property type="match status" value="1"/>
</dbReference>
<dbReference type="SUPFAM" id="SSF54928">
    <property type="entry name" value="RNA-binding domain, RBD"/>
    <property type="match status" value="1"/>
</dbReference>
<dbReference type="Proteomes" id="UP001141806">
    <property type="component" value="Unassembled WGS sequence"/>
</dbReference>
<evidence type="ECO:0000256" key="3">
    <source>
        <dbReference type="SAM" id="MobiDB-lite"/>
    </source>
</evidence>
<dbReference type="CDD" id="cd12438">
    <property type="entry name" value="RRM_CNOT4"/>
    <property type="match status" value="1"/>
</dbReference>
<feature type="region of interest" description="Disordered" evidence="3">
    <location>
        <begin position="331"/>
        <end position="400"/>
    </location>
</feature>
<dbReference type="GO" id="GO:0003723">
    <property type="term" value="F:RNA binding"/>
    <property type="evidence" value="ECO:0007669"/>
    <property type="project" value="UniProtKB-UniRule"/>
</dbReference>
<comment type="caution">
    <text evidence="6">The sequence shown here is derived from an EMBL/GenBank/DDBJ whole genome shotgun (WGS) entry which is preliminary data.</text>
</comment>
<dbReference type="InterPro" id="IPR012677">
    <property type="entry name" value="Nucleotide-bd_a/b_plait_sf"/>
</dbReference>
<dbReference type="InterPro" id="IPR035979">
    <property type="entry name" value="RBD_domain_sf"/>
</dbReference>
<dbReference type="GO" id="GO:0030014">
    <property type="term" value="C:CCR4-NOT complex"/>
    <property type="evidence" value="ECO:0007669"/>
    <property type="project" value="InterPro"/>
</dbReference>
<dbReference type="InterPro" id="IPR034261">
    <property type="entry name" value="CNOT4_RRM"/>
</dbReference>
<dbReference type="Pfam" id="PF00076">
    <property type="entry name" value="RRM_1"/>
    <property type="match status" value="1"/>
</dbReference>
<evidence type="ECO:0000259" key="5">
    <source>
        <dbReference type="PROSITE" id="PS50102"/>
    </source>
</evidence>
<dbReference type="EMBL" id="JAMYWD010000005">
    <property type="protein sequence ID" value="KAJ4969911.1"/>
    <property type="molecule type" value="Genomic_DNA"/>
</dbReference>
<keyword evidence="7" id="KW-1185">Reference proteome</keyword>
<dbReference type="PROSITE" id="PS50089">
    <property type="entry name" value="ZF_RING_2"/>
    <property type="match status" value="1"/>
</dbReference>
<dbReference type="PROSITE" id="PS50102">
    <property type="entry name" value="RRM"/>
    <property type="match status" value="1"/>
</dbReference>
<dbReference type="PANTHER" id="PTHR12603:SF36">
    <property type="entry name" value="RNA BINDING (RRM_RBD_RNP MOTIFS) FAMILY PROTEIN"/>
    <property type="match status" value="1"/>
</dbReference>
<dbReference type="InterPro" id="IPR003954">
    <property type="entry name" value="RRM_euk-type"/>
</dbReference>
<dbReference type="SMART" id="SM00361">
    <property type="entry name" value="RRM_1"/>
    <property type="match status" value="1"/>
</dbReference>
<dbReference type="InterPro" id="IPR039515">
    <property type="entry name" value="NOT4_mRING-HC-C4C4"/>
</dbReference>
<dbReference type="GO" id="GO:0016567">
    <property type="term" value="P:protein ubiquitination"/>
    <property type="evidence" value="ECO:0007669"/>
    <property type="project" value="TreeGrafter"/>
</dbReference>
<dbReference type="Gene3D" id="3.30.40.10">
    <property type="entry name" value="Zinc/RING finger domain, C3HC4 (zinc finger)"/>
    <property type="match status" value="1"/>
</dbReference>
<name>A0A9Q0KG91_9MAGN</name>
<dbReference type="GO" id="GO:0004842">
    <property type="term" value="F:ubiquitin-protein transferase activity"/>
    <property type="evidence" value="ECO:0007669"/>
    <property type="project" value="InterPro"/>
</dbReference>
<organism evidence="6 7">
    <name type="scientific">Protea cynaroides</name>
    <dbReference type="NCBI Taxonomy" id="273540"/>
    <lineage>
        <taxon>Eukaryota</taxon>
        <taxon>Viridiplantae</taxon>
        <taxon>Streptophyta</taxon>
        <taxon>Embryophyta</taxon>
        <taxon>Tracheophyta</taxon>
        <taxon>Spermatophyta</taxon>
        <taxon>Magnoliopsida</taxon>
        <taxon>Proteales</taxon>
        <taxon>Proteaceae</taxon>
        <taxon>Protea</taxon>
    </lineage>
</organism>
<dbReference type="InterPro" id="IPR039780">
    <property type="entry name" value="Mot2"/>
</dbReference>
<dbReference type="Pfam" id="PF14570">
    <property type="entry name" value="zf-RING_4"/>
    <property type="match status" value="1"/>
</dbReference>